<sequence>MRKITIAAVALLGSVALAGATTLPAFAADTTSTVAVTAGGLSITAPATLAFSAAAPNAISTAALVGVQVSDLRAATGGWVSNVILADFVFTGTTGPIPIPASIVTYTAGTPAVTGTATVTPAAAVSPNAESPVQTATAVTGNNTATWDAALSMTVPSAALFGTYSAVLTHSVA</sequence>
<evidence type="ECO:0000313" key="2">
    <source>
        <dbReference type="EMBL" id="TFB90590.1"/>
    </source>
</evidence>
<gene>
    <name evidence="2" type="ORF">E3O44_03065</name>
</gene>
<keyword evidence="1" id="KW-0732">Signal</keyword>
<dbReference type="RefSeq" id="WP_134532347.1">
    <property type="nucleotide sequence ID" value="NZ_SOFG01000004.1"/>
</dbReference>
<evidence type="ECO:0000256" key="1">
    <source>
        <dbReference type="SAM" id="SignalP"/>
    </source>
</evidence>
<accession>A0ABY2IGA9</accession>
<proteinExistence type="predicted"/>
<evidence type="ECO:0000313" key="3">
    <source>
        <dbReference type="Proteomes" id="UP000297608"/>
    </source>
</evidence>
<reference evidence="2 3" key="1">
    <citation type="submission" date="2019-03" db="EMBL/GenBank/DDBJ databases">
        <title>Genomics of glacier-inhabiting Cryobacterium strains.</title>
        <authorList>
            <person name="Liu Q."/>
            <person name="Xin Y.-H."/>
        </authorList>
    </citation>
    <scope>NUCLEOTIDE SEQUENCE [LARGE SCALE GENOMIC DNA]</scope>
    <source>
        <strain evidence="2 3">MDB2-B</strain>
    </source>
</reference>
<feature type="signal peptide" evidence="1">
    <location>
        <begin position="1"/>
        <end position="27"/>
    </location>
</feature>
<name>A0ABY2IGA9_9MICO</name>
<protein>
    <recommendedName>
        <fullName evidence="4">WxL domain-containing protein</fullName>
    </recommendedName>
</protein>
<keyword evidence="3" id="KW-1185">Reference proteome</keyword>
<comment type="caution">
    <text evidence="2">The sequence shown here is derived from an EMBL/GenBank/DDBJ whole genome shotgun (WGS) entry which is preliminary data.</text>
</comment>
<dbReference type="EMBL" id="SOFG01000004">
    <property type="protein sequence ID" value="TFB90590.1"/>
    <property type="molecule type" value="Genomic_DNA"/>
</dbReference>
<organism evidence="2 3">
    <name type="scientific">Cryobacterium algoricola</name>
    <dbReference type="NCBI Taxonomy" id="1259183"/>
    <lineage>
        <taxon>Bacteria</taxon>
        <taxon>Bacillati</taxon>
        <taxon>Actinomycetota</taxon>
        <taxon>Actinomycetes</taxon>
        <taxon>Micrococcales</taxon>
        <taxon>Microbacteriaceae</taxon>
        <taxon>Cryobacterium</taxon>
    </lineage>
</organism>
<dbReference type="Proteomes" id="UP000297608">
    <property type="component" value="Unassembled WGS sequence"/>
</dbReference>
<feature type="chain" id="PRO_5046092645" description="WxL domain-containing protein" evidence="1">
    <location>
        <begin position="28"/>
        <end position="173"/>
    </location>
</feature>
<evidence type="ECO:0008006" key="4">
    <source>
        <dbReference type="Google" id="ProtNLM"/>
    </source>
</evidence>